<gene>
    <name evidence="2" type="ORF">SEMRO_122_G059300.1</name>
</gene>
<keyword evidence="1" id="KW-0732">Signal</keyword>
<evidence type="ECO:0000313" key="2">
    <source>
        <dbReference type="EMBL" id="CAB9501936.1"/>
    </source>
</evidence>
<sequence>MKDSVPLCPSGIMSLLILLFLLVLPVSAVDDVWRALGLASNEEMADMITTHQMYEHDQRRRQQVSSNSAVQLGDKCGGFLRDDTCGGSSDLECTQLGPLWNQRCLPMTCFQQGMQAFYAEFGDMSDYKTTILEQAGLTLDDLRDELSALGNDRRAFLQTSVFQSLQRAISNNPAPANAIFDMYDNCAGTTANGTTPLNTGERVNYLGLHLEIGVLADTAFDAFWQENDDSNGFVRYCIGGGLGGGVEFSFLYLMALNTNDAQAIGQNCHFVFDVDFGVALQMGMEYGNVMGGGPVILGFTIGLGIGASGAVGVCGISKN</sequence>
<feature type="signal peptide" evidence="1">
    <location>
        <begin position="1"/>
        <end position="28"/>
    </location>
</feature>
<comment type="caution">
    <text evidence="2">The sequence shown here is derived from an EMBL/GenBank/DDBJ whole genome shotgun (WGS) entry which is preliminary data.</text>
</comment>
<protein>
    <submittedName>
        <fullName evidence="2">Uncharacterized protein</fullName>
    </submittedName>
</protein>
<dbReference type="EMBL" id="CAICTM010000121">
    <property type="protein sequence ID" value="CAB9501936.1"/>
    <property type="molecule type" value="Genomic_DNA"/>
</dbReference>
<dbReference type="AlphaFoldDB" id="A0A9N8DH16"/>
<proteinExistence type="predicted"/>
<organism evidence="2 3">
    <name type="scientific">Seminavis robusta</name>
    <dbReference type="NCBI Taxonomy" id="568900"/>
    <lineage>
        <taxon>Eukaryota</taxon>
        <taxon>Sar</taxon>
        <taxon>Stramenopiles</taxon>
        <taxon>Ochrophyta</taxon>
        <taxon>Bacillariophyta</taxon>
        <taxon>Bacillariophyceae</taxon>
        <taxon>Bacillariophycidae</taxon>
        <taxon>Naviculales</taxon>
        <taxon>Naviculaceae</taxon>
        <taxon>Seminavis</taxon>
    </lineage>
</organism>
<reference evidence="2" key="1">
    <citation type="submission" date="2020-06" db="EMBL/GenBank/DDBJ databases">
        <authorList>
            <consortium name="Plant Systems Biology data submission"/>
        </authorList>
    </citation>
    <scope>NUCLEOTIDE SEQUENCE</scope>
    <source>
        <strain evidence="2">D6</strain>
    </source>
</reference>
<accession>A0A9N8DH16</accession>
<dbReference type="Proteomes" id="UP001153069">
    <property type="component" value="Unassembled WGS sequence"/>
</dbReference>
<feature type="chain" id="PRO_5040432635" evidence="1">
    <location>
        <begin position="29"/>
        <end position="319"/>
    </location>
</feature>
<evidence type="ECO:0000256" key="1">
    <source>
        <dbReference type="SAM" id="SignalP"/>
    </source>
</evidence>
<evidence type="ECO:0000313" key="3">
    <source>
        <dbReference type="Proteomes" id="UP001153069"/>
    </source>
</evidence>
<keyword evidence="3" id="KW-1185">Reference proteome</keyword>
<name>A0A9N8DH16_9STRA</name>